<dbReference type="PANTHER" id="PTHR43355">
    <property type="entry name" value="FLAVIN REDUCTASE (NADPH)"/>
    <property type="match status" value="1"/>
</dbReference>
<dbReference type="Gene3D" id="3.40.50.720">
    <property type="entry name" value="NAD(P)-binding Rossmann-like Domain"/>
    <property type="match status" value="1"/>
</dbReference>
<accession>A0A084AGX5</accession>
<evidence type="ECO:0000256" key="1">
    <source>
        <dbReference type="ARBA" id="ARBA00038376"/>
    </source>
</evidence>
<dbReference type="Proteomes" id="UP000028045">
    <property type="component" value="Unassembled WGS sequence"/>
</dbReference>
<dbReference type="SUPFAM" id="SSF51735">
    <property type="entry name" value="NAD(P)-binding Rossmann-fold domains"/>
    <property type="match status" value="1"/>
</dbReference>
<proteinExistence type="inferred from homology"/>
<dbReference type="PANTHER" id="PTHR43355:SF2">
    <property type="entry name" value="FLAVIN REDUCTASE (NADPH)"/>
    <property type="match status" value="1"/>
</dbReference>
<evidence type="ECO:0000313" key="4">
    <source>
        <dbReference type="Proteomes" id="UP000028045"/>
    </source>
</evidence>
<evidence type="ECO:0000313" key="3">
    <source>
        <dbReference type="EMBL" id="KEY64554.1"/>
    </source>
</evidence>
<dbReference type="AlphaFoldDB" id="A0A084AGX5"/>
<sequence length="191" mass="21516">MVADTALWQLVQGDTSNHEALKQAMRPCIAVLSLLAPSYRAHKIDPTHYSNMYRNDIFPMMRQNGVRRIIAVGNLCISRPDDQRALMPRVLRGSLRLLAGAMYKNMQNVASVFEEEGEGLKWTLVRVAALPGDSDEESWQNDREEKVFEGNVGDKGWGVSLTRAALARWMVDNIWGSQWIQEMPALSGQVD</sequence>
<reference evidence="3 4" key="1">
    <citation type="journal article" date="2014" name="BMC Genomics">
        <title>Comparative genome sequencing reveals chemotype-specific gene clusters in the toxigenic black mold Stachybotrys.</title>
        <authorList>
            <person name="Semeiks J."/>
            <person name="Borek D."/>
            <person name="Otwinowski Z."/>
            <person name="Grishin N.V."/>
        </authorList>
    </citation>
    <scope>NUCLEOTIDE SEQUENCE [LARGE SCALE GENOMIC DNA]</scope>
    <source>
        <strain evidence="4">CBS 109288 / IBT 7711</strain>
    </source>
</reference>
<dbReference type="HOGENOM" id="CLU_025711_4_3_1"/>
<name>A0A084AGX5_STACB</name>
<dbReference type="InterPro" id="IPR051606">
    <property type="entry name" value="Polyketide_Oxido-like"/>
</dbReference>
<dbReference type="Pfam" id="PF13460">
    <property type="entry name" value="NAD_binding_10"/>
    <property type="match status" value="1"/>
</dbReference>
<dbReference type="EMBL" id="KL648733">
    <property type="protein sequence ID" value="KEY64554.1"/>
    <property type="molecule type" value="Genomic_DNA"/>
</dbReference>
<dbReference type="GO" id="GO:0016646">
    <property type="term" value="F:oxidoreductase activity, acting on the CH-NH group of donors, NAD or NADP as acceptor"/>
    <property type="evidence" value="ECO:0007669"/>
    <property type="project" value="TreeGrafter"/>
</dbReference>
<gene>
    <name evidence="3" type="ORF">S7711_03620</name>
</gene>
<feature type="domain" description="NAD(P)-binding" evidence="2">
    <location>
        <begin position="8"/>
        <end position="172"/>
    </location>
</feature>
<dbReference type="InterPro" id="IPR016040">
    <property type="entry name" value="NAD(P)-bd_dom"/>
</dbReference>
<dbReference type="InterPro" id="IPR036291">
    <property type="entry name" value="NAD(P)-bd_dom_sf"/>
</dbReference>
<evidence type="ECO:0000259" key="2">
    <source>
        <dbReference type="Pfam" id="PF13460"/>
    </source>
</evidence>
<comment type="similarity">
    <text evidence="1">Belongs to the avfA family.</text>
</comment>
<protein>
    <recommendedName>
        <fullName evidence="2">NAD(P)-binding domain-containing protein</fullName>
    </recommendedName>
</protein>
<organism evidence="3 4">
    <name type="scientific">Stachybotrys chartarum (strain CBS 109288 / IBT 7711)</name>
    <name type="common">Toxic black mold</name>
    <name type="synonym">Stilbospora chartarum</name>
    <dbReference type="NCBI Taxonomy" id="1280523"/>
    <lineage>
        <taxon>Eukaryota</taxon>
        <taxon>Fungi</taxon>
        <taxon>Dikarya</taxon>
        <taxon>Ascomycota</taxon>
        <taxon>Pezizomycotina</taxon>
        <taxon>Sordariomycetes</taxon>
        <taxon>Hypocreomycetidae</taxon>
        <taxon>Hypocreales</taxon>
        <taxon>Stachybotryaceae</taxon>
        <taxon>Stachybotrys</taxon>
    </lineage>
</organism>
<keyword evidence="4" id="KW-1185">Reference proteome</keyword>
<dbReference type="OrthoDB" id="10254221at2759"/>